<feature type="signal peptide" evidence="1">
    <location>
        <begin position="1"/>
        <end position="21"/>
    </location>
</feature>
<evidence type="ECO:0000313" key="3">
    <source>
        <dbReference type="Proteomes" id="UP000052008"/>
    </source>
</evidence>
<organism evidence="2 3">
    <name type="scientific">candidate division TA06 bacterium DG_24</name>
    <dbReference type="NCBI Taxonomy" id="1703770"/>
    <lineage>
        <taxon>Bacteria</taxon>
        <taxon>Bacteria division TA06</taxon>
    </lineage>
</organism>
<dbReference type="EMBL" id="LIZS01000097">
    <property type="protein sequence ID" value="KPJ51791.1"/>
    <property type="molecule type" value="Genomic_DNA"/>
</dbReference>
<reference evidence="2 3" key="1">
    <citation type="journal article" date="2015" name="Microbiome">
        <title>Genomic resolution of linkages in carbon, nitrogen, and sulfur cycling among widespread estuary sediment bacteria.</title>
        <authorList>
            <person name="Baker B.J."/>
            <person name="Lazar C.S."/>
            <person name="Teske A.P."/>
            <person name="Dick G.J."/>
        </authorList>
    </citation>
    <scope>NUCLEOTIDE SEQUENCE [LARGE SCALE GENOMIC DNA]</scope>
    <source>
        <strain evidence="2">DG_24</strain>
    </source>
</reference>
<gene>
    <name evidence="2" type="ORF">AMJ39_09305</name>
</gene>
<protein>
    <submittedName>
        <fullName evidence="2">Uncharacterized protein</fullName>
    </submittedName>
</protein>
<evidence type="ECO:0000256" key="1">
    <source>
        <dbReference type="SAM" id="SignalP"/>
    </source>
</evidence>
<feature type="chain" id="PRO_5006639551" evidence="1">
    <location>
        <begin position="22"/>
        <end position="133"/>
    </location>
</feature>
<comment type="caution">
    <text evidence="2">The sequence shown here is derived from an EMBL/GenBank/DDBJ whole genome shotgun (WGS) entry which is preliminary data.</text>
</comment>
<sequence length="133" mass="14751">MLSMRRVLVVLLSVGCVSLWASGIEATTVYFYATGNDNGGVNTLHQANWEDARDAETGDEAGFNETLTLGWMTGSMHFMVYRGFLAFDTDDLPDGAEVTSAELRLYCWSKWWEDEITDSVYVCGGLQSSEINV</sequence>
<dbReference type="Proteomes" id="UP000052008">
    <property type="component" value="Unassembled WGS sequence"/>
</dbReference>
<keyword evidence="1" id="KW-0732">Signal</keyword>
<proteinExistence type="predicted"/>
<accession>A0A0S7WP56</accession>
<name>A0A0S7WP56_UNCT6</name>
<dbReference type="AlphaFoldDB" id="A0A0S7WP56"/>
<evidence type="ECO:0000313" key="2">
    <source>
        <dbReference type="EMBL" id="KPJ51791.1"/>
    </source>
</evidence>